<evidence type="ECO:0000313" key="1">
    <source>
        <dbReference type="EMBL" id="KAG5184746.1"/>
    </source>
</evidence>
<sequence>MILQVTLEEDLSEAYTRNMIVMRDWSNLAELAASQSRVAQQVNKWRARQGNDLTPKRFFLAGLRVVRDLKTLDMGSQQYKKDLLGEDGVIGAHETVLHFHQLVKRLIKDLGVFDSKLQTESDELKERFYTMPRSANIRSWC</sequence>
<dbReference type="Proteomes" id="UP000664859">
    <property type="component" value="Unassembled WGS sequence"/>
</dbReference>
<gene>
    <name evidence="1" type="ORF">JKP88DRAFT_289728</name>
</gene>
<proteinExistence type="predicted"/>
<organism evidence="1 2">
    <name type="scientific">Tribonema minus</name>
    <dbReference type="NCBI Taxonomy" id="303371"/>
    <lineage>
        <taxon>Eukaryota</taxon>
        <taxon>Sar</taxon>
        <taxon>Stramenopiles</taxon>
        <taxon>Ochrophyta</taxon>
        <taxon>PX clade</taxon>
        <taxon>Xanthophyceae</taxon>
        <taxon>Tribonematales</taxon>
        <taxon>Tribonemataceae</taxon>
        <taxon>Tribonema</taxon>
    </lineage>
</organism>
<comment type="caution">
    <text evidence="1">The sequence shown here is derived from an EMBL/GenBank/DDBJ whole genome shotgun (WGS) entry which is preliminary data.</text>
</comment>
<name>A0A835YZZ9_9STRA</name>
<dbReference type="AlphaFoldDB" id="A0A835YZZ9"/>
<evidence type="ECO:0000313" key="2">
    <source>
        <dbReference type="Proteomes" id="UP000664859"/>
    </source>
</evidence>
<protein>
    <submittedName>
        <fullName evidence="1">Uncharacterized protein</fullName>
    </submittedName>
</protein>
<accession>A0A835YZZ9</accession>
<reference evidence="1" key="1">
    <citation type="submission" date="2021-02" db="EMBL/GenBank/DDBJ databases">
        <title>First Annotated Genome of the Yellow-green Alga Tribonema minus.</title>
        <authorList>
            <person name="Mahan K.M."/>
        </authorList>
    </citation>
    <scope>NUCLEOTIDE SEQUENCE</scope>
    <source>
        <strain evidence="1">UTEX B ZZ1240</strain>
    </source>
</reference>
<dbReference type="EMBL" id="JAFCMP010000153">
    <property type="protein sequence ID" value="KAG5184746.1"/>
    <property type="molecule type" value="Genomic_DNA"/>
</dbReference>
<keyword evidence="2" id="KW-1185">Reference proteome</keyword>